<dbReference type="Pfam" id="PF02283">
    <property type="entry name" value="CobU"/>
    <property type="match status" value="1"/>
</dbReference>
<evidence type="ECO:0000256" key="7">
    <source>
        <dbReference type="ARBA" id="ARBA00007490"/>
    </source>
</evidence>
<dbReference type="Gene3D" id="3.40.50.300">
    <property type="entry name" value="P-loop containing nucleotide triphosphate hydrolases"/>
    <property type="match status" value="1"/>
</dbReference>
<evidence type="ECO:0000256" key="10">
    <source>
        <dbReference type="ARBA" id="ARBA00022573"/>
    </source>
</evidence>
<evidence type="ECO:0000256" key="17">
    <source>
        <dbReference type="ARBA" id="ARBA00030571"/>
    </source>
</evidence>
<keyword evidence="10" id="KW-0169">Cobalamin biosynthesis</keyword>
<comment type="pathway">
    <text evidence="5">Cofactor biosynthesis; adenosylcobalamin biosynthesis; adenosylcobalamin from cob(II)yrinate a,c-diamide: step 6/7.</text>
</comment>
<keyword evidence="13 18" id="KW-0418">Kinase</keyword>
<proteinExistence type="inferred from homology"/>
<dbReference type="GO" id="GO:0043752">
    <property type="term" value="F:adenosylcobinamide kinase activity"/>
    <property type="evidence" value="ECO:0007669"/>
    <property type="project" value="UniProtKB-EC"/>
</dbReference>
<keyword evidence="14" id="KW-0067">ATP-binding</keyword>
<evidence type="ECO:0000256" key="11">
    <source>
        <dbReference type="ARBA" id="ARBA00022679"/>
    </source>
</evidence>
<protein>
    <recommendedName>
        <fullName evidence="16">Adenosylcobinamide kinase</fullName>
        <ecNumber evidence="8">2.7.1.156</ecNumber>
        <ecNumber evidence="9">2.7.7.62</ecNumber>
    </recommendedName>
    <alternativeName>
        <fullName evidence="17">Adenosylcobinamide-phosphate guanylyltransferase</fullName>
    </alternativeName>
</protein>
<evidence type="ECO:0000256" key="1">
    <source>
        <dbReference type="ARBA" id="ARBA00000312"/>
    </source>
</evidence>
<dbReference type="EC" id="2.7.7.62" evidence="9"/>
<comment type="caution">
    <text evidence="18">The sequence shown here is derived from an EMBL/GenBank/DDBJ whole genome shotgun (WGS) entry which is preliminary data.</text>
</comment>
<keyword evidence="19" id="KW-1185">Reference proteome</keyword>
<dbReference type="PANTHER" id="PTHR34848:SF1">
    <property type="entry name" value="BIFUNCTIONAL ADENOSYLCOBALAMIN BIOSYNTHESIS PROTEIN COBU"/>
    <property type="match status" value="1"/>
</dbReference>
<dbReference type="PANTHER" id="PTHR34848">
    <property type="match status" value="1"/>
</dbReference>
<comment type="catalytic activity">
    <reaction evidence="1">
        <text>adenosylcob(III)inamide + ATP = adenosylcob(III)inamide phosphate + ADP + H(+)</text>
        <dbReference type="Rhea" id="RHEA:15769"/>
        <dbReference type="ChEBI" id="CHEBI:2480"/>
        <dbReference type="ChEBI" id="CHEBI:15378"/>
        <dbReference type="ChEBI" id="CHEBI:30616"/>
        <dbReference type="ChEBI" id="CHEBI:58502"/>
        <dbReference type="ChEBI" id="CHEBI:456216"/>
        <dbReference type="EC" id="2.7.1.156"/>
    </reaction>
</comment>
<comment type="catalytic activity">
    <reaction evidence="2">
        <text>adenosylcob(III)inamide phosphate + GTP + H(+) = adenosylcob(III)inamide-GDP + diphosphate</text>
        <dbReference type="Rhea" id="RHEA:22712"/>
        <dbReference type="ChEBI" id="CHEBI:15378"/>
        <dbReference type="ChEBI" id="CHEBI:33019"/>
        <dbReference type="ChEBI" id="CHEBI:37565"/>
        <dbReference type="ChEBI" id="CHEBI:58502"/>
        <dbReference type="ChEBI" id="CHEBI:60487"/>
        <dbReference type="EC" id="2.7.7.62"/>
    </reaction>
</comment>
<keyword evidence="11 18" id="KW-0808">Transferase</keyword>
<comment type="function">
    <text evidence="4">Catalyzes ATP-dependent phosphorylation of adenosylcobinamide and addition of GMP to adenosylcobinamide phosphate.</text>
</comment>
<dbReference type="PIRSF" id="PIRSF006135">
    <property type="entry name" value="CobU"/>
    <property type="match status" value="1"/>
</dbReference>
<dbReference type="InterPro" id="IPR027417">
    <property type="entry name" value="P-loop_NTPase"/>
</dbReference>
<accession>A0ABV9PY79</accession>
<evidence type="ECO:0000256" key="6">
    <source>
        <dbReference type="ARBA" id="ARBA00005159"/>
    </source>
</evidence>
<keyword evidence="18" id="KW-0548">Nucleotidyltransferase</keyword>
<sequence length="192" mass="21325">MNKRKLILVIGGSRSGKSRFAEQYCTKVQQATGLPVTYLATCPKIDSELEQRIAAHIERRPAEWGCIEETADVANRIRELDETAGVLLLDCLSLLLNNWMWDKESQGQAAPLSEKEVLELTRDLIEACRNYPHPVVVVTSEVGAGIVPESKLLRQYRDYLGLMNQLFAGESDAVYALIAGIPVNLKEIQAAL</sequence>
<keyword evidence="15" id="KW-0342">GTP-binding</keyword>
<evidence type="ECO:0000256" key="13">
    <source>
        <dbReference type="ARBA" id="ARBA00022777"/>
    </source>
</evidence>
<evidence type="ECO:0000256" key="3">
    <source>
        <dbReference type="ARBA" id="ARBA00001522"/>
    </source>
</evidence>
<evidence type="ECO:0000256" key="9">
    <source>
        <dbReference type="ARBA" id="ARBA00012523"/>
    </source>
</evidence>
<reference evidence="19" key="1">
    <citation type="journal article" date="2019" name="Int. J. Syst. Evol. Microbiol.">
        <title>The Global Catalogue of Microorganisms (GCM) 10K type strain sequencing project: providing services to taxonomists for standard genome sequencing and annotation.</title>
        <authorList>
            <consortium name="The Broad Institute Genomics Platform"/>
            <consortium name="The Broad Institute Genome Sequencing Center for Infectious Disease"/>
            <person name="Wu L."/>
            <person name="Ma J."/>
        </authorList>
    </citation>
    <scope>NUCLEOTIDE SEQUENCE [LARGE SCALE GENOMIC DNA]</scope>
    <source>
        <strain evidence="19">WYCCWR 12678</strain>
    </source>
</reference>
<evidence type="ECO:0000313" key="19">
    <source>
        <dbReference type="Proteomes" id="UP001596002"/>
    </source>
</evidence>
<dbReference type="RefSeq" id="WP_380024390.1">
    <property type="nucleotide sequence ID" value="NZ_JBHSHC010000022.1"/>
</dbReference>
<evidence type="ECO:0000256" key="4">
    <source>
        <dbReference type="ARBA" id="ARBA00003889"/>
    </source>
</evidence>
<evidence type="ECO:0000256" key="14">
    <source>
        <dbReference type="ARBA" id="ARBA00022840"/>
    </source>
</evidence>
<dbReference type="NCBIfam" id="NF004469">
    <property type="entry name" value="PRK05800.1"/>
    <property type="match status" value="1"/>
</dbReference>
<evidence type="ECO:0000256" key="12">
    <source>
        <dbReference type="ARBA" id="ARBA00022741"/>
    </source>
</evidence>
<gene>
    <name evidence="18" type="primary">cobU</name>
    <name evidence="18" type="ORF">ACFO8Q_03760</name>
</gene>
<evidence type="ECO:0000256" key="2">
    <source>
        <dbReference type="ARBA" id="ARBA00000711"/>
    </source>
</evidence>
<dbReference type="Proteomes" id="UP001596002">
    <property type="component" value="Unassembled WGS sequence"/>
</dbReference>
<dbReference type="CDD" id="cd00544">
    <property type="entry name" value="CobU"/>
    <property type="match status" value="1"/>
</dbReference>
<name>A0ABV9PY79_9BACL</name>
<dbReference type="GO" id="GO:0008820">
    <property type="term" value="F:cobinamide phosphate guanylyltransferase activity"/>
    <property type="evidence" value="ECO:0007669"/>
    <property type="project" value="UniProtKB-EC"/>
</dbReference>
<evidence type="ECO:0000256" key="16">
    <source>
        <dbReference type="ARBA" id="ARBA00029570"/>
    </source>
</evidence>
<evidence type="ECO:0000256" key="8">
    <source>
        <dbReference type="ARBA" id="ARBA00012016"/>
    </source>
</evidence>
<dbReference type="InterPro" id="IPR003203">
    <property type="entry name" value="CobU/CobP"/>
</dbReference>
<comment type="catalytic activity">
    <reaction evidence="3">
        <text>adenosylcob(III)inamide + GTP = adenosylcob(III)inamide phosphate + GDP + H(+)</text>
        <dbReference type="Rhea" id="RHEA:15765"/>
        <dbReference type="ChEBI" id="CHEBI:2480"/>
        <dbReference type="ChEBI" id="CHEBI:15378"/>
        <dbReference type="ChEBI" id="CHEBI:37565"/>
        <dbReference type="ChEBI" id="CHEBI:58189"/>
        <dbReference type="ChEBI" id="CHEBI:58502"/>
        <dbReference type="EC" id="2.7.1.156"/>
    </reaction>
</comment>
<dbReference type="SUPFAM" id="SSF52540">
    <property type="entry name" value="P-loop containing nucleoside triphosphate hydrolases"/>
    <property type="match status" value="1"/>
</dbReference>
<keyword evidence="12" id="KW-0547">Nucleotide-binding</keyword>
<evidence type="ECO:0000256" key="5">
    <source>
        <dbReference type="ARBA" id="ARBA00004692"/>
    </source>
</evidence>
<organism evidence="18 19">
    <name type="scientific">Effusibacillus consociatus</name>
    <dbReference type="NCBI Taxonomy" id="1117041"/>
    <lineage>
        <taxon>Bacteria</taxon>
        <taxon>Bacillati</taxon>
        <taxon>Bacillota</taxon>
        <taxon>Bacilli</taxon>
        <taxon>Bacillales</taxon>
        <taxon>Alicyclobacillaceae</taxon>
        <taxon>Effusibacillus</taxon>
    </lineage>
</organism>
<dbReference type="EC" id="2.7.1.156" evidence="8"/>
<evidence type="ECO:0000256" key="15">
    <source>
        <dbReference type="ARBA" id="ARBA00023134"/>
    </source>
</evidence>
<comment type="similarity">
    <text evidence="7">Belongs to the CobU/CobP family.</text>
</comment>
<evidence type="ECO:0000313" key="18">
    <source>
        <dbReference type="EMBL" id="MFC4766499.1"/>
    </source>
</evidence>
<comment type="pathway">
    <text evidence="6">Cofactor biosynthesis; adenosylcobalamin biosynthesis; adenosylcobalamin from cob(II)yrinate a,c-diamide: step 5/7.</text>
</comment>
<dbReference type="EMBL" id="JBHSHC010000022">
    <property type="protein sequence ID" value="MFC4766499.1"/>
    <property type="molecule type" value="Genomic_DNA"/>
</dbReference>